<dbReference type="PANTHER" id="PTHR24060">
    <property type="entry name" value="METABOTROPIC GLUTAMATE RECEPTOR"/>
    <property type="match status" value="1"/>
</dbReference>
<dbReference type="InterPro" id="IPR050726">
    <property type="entry name" value="mGluR"/>
</dbReference>
<evidence type="ECO:0000313" key="11">
    <source>
        <dbReference type="EMBL" id="VEN46198.1"/>
    </source>
</evidence>
<evidence type="ECO:0000313" key="12">
    <source>
        <dbReference type="Proteomes" id="UP000410492"/>
    </source>
</evidence>
<dbReference type="GO" id="GO:0004930">
    <property type="term" value="F:G protein-coupled receptor activity"/>
    <property type="evidence" value="ECO:0007669"/>
    <property type="project" value="UniProtKB-KW"/>
</dbReference>
<dbReference type="PRINTS" id="PR00248">
    <property type="entry name" value="GPCRMGR"/>
</dbReference>
<evidence type="ECO:0000256" key="2">
    <source>
        <dbReference type="ARBA" id="ARBA00022475"/>
    </source>
</evidence>
<keyword evidence="3 9" id="KW-0812">Transmembrane</keyword>
<accession>A0A653CEA7</accession>
<evidence type="ECO:0000256" key="6">
    <source>
        <dbReference type="ARBA" id="ARBA00023136"/>
    </source>
</evidence>
<keyword evidence="8" id="KW-0807">Transducer</keyword>
<keyword evidence="12" id="KW-1185">Reference proteome</keyword>
<evidence type="ECO:0000256" key="7">
    <source>
        <dbReference type="ARBA" id="ARBA00023180"/>
    </source>
</evidence>
<name>A0A653CEA7_CALMS</name>
<evidence type="ECO:0000256" key="3">
    <source>
        <dbReference type="ARBA" id="ARBA00022692"/>
    </source>
</evidence>
<keyword evidence="5" id="KW-0675">Receptor</keyword>
<dbReference type="InterPro" id="IPR017979">
    <property type="entry name" value="GPCR_3_CS"/>
</dbReference>
<dbReference type="OrthoDB" id="425344at2759"/>
<reference evidence="11 12" key="1">
    <citation type="submission" date="2019-01" db="EMBL/GenBank/DDBJ databases">
        <authorList>
            <person name="Sayadi A."/>
        </authorList>
    </citation>
    <scope>NUCLEOTIDE SEQUENCE [LARGE SCALE GENOMIC DNA]</scope>
</reference>
<gene>
    <name evidence="11" type="ORF">CALMAC_LOCUS8373</name>
</gene>
<dbReference type="InterPro" id="IPR017978">
    <property type="entry name" value="GPCR_3_C"/>
</dbReference>
<evidence type="ECO:0000259" key="10">
    <source>
        <dbReference type="PROSITE" id="PS50259"/>
    </source>
</evidence>
<organism evidence="11 12">
    <name type="scientific">Callosobruchus maculatus</name>
    <name type="common">Southern cowpea weevil</name>
    <name type="synonym">Pulse bruchid</name>
    <dbReference type="NCBI Taxonomy" id="64391"/>
    <lineage>
        <taxon>Eukaryota</taxon>
        <taxon>Metazoa</taxon>
        <taxon>Ecdysozoa</taxon>
        <taxon>Arthropoda</taxon>
        <taxon>Hexapoda</taxon>
        <taxon>Insecta</taxon>
        <taxon>Pterygota</taxon>
        <taxon>Neoptera</taxon>
        <taxon>Endopterygota</taxon>
        <taxon>Coleoptera</taxon>
        <taxon>Polyphaga</taxon>
        <taxon>Cucujiformia</taxon>
        <taxon>Chrysomeloidea</taxon>
        <taxon>Chrysomelidae</taxon>
        <taxon>Bruchinae</taxon>
        <taxon>Bruchini</taxon>
        <taxon>Callosobruchus</taxon>
    </lineage>
</organism>
<dbReference type="Proteomes" id="UP000410492">
    <property type="component" value="Unassembled WGS sequence"/>
</dbReference>
<protein>
    <recommendedName>
        <fullName evidence="10">G-protein coupled receptors family 3 profile domain-containing protein</fullName>
    </recommendedName>
</protein>
<dbReference type="PROSITE" id="PS00981">
    <property type="entry name" value="G_PROTEIN_RECEP_F3_3"/>
    <property type="match status" value="1"/>
</dbReference>
<keyword evidence="2" id="KW-1003">Cell membrane</keyword>
<sequence length="216" mass="24175">MGLVSLQVLINVIWMILSPPRAIHHYPTREDNLLVCSSYIDASYMIAFTYPIFLIVVCTVYAVLTRKIPEAFNESKHIGFTMYTTCVIWLAFVPLYFGTANHVALRITSMNVRQSMMPMRYSAINKSNTHTGSTSMMAPVMVTAATCDQKQNVQKHTISESSPTMLPAHKVGNNVAAETISSPPTIGIFYIKELQILLGLLLLPYSIRLMLRDLQA</sequence>
<proteinExistence type="predicted"/>
<evidence type="ECO:0000256" key="1">
    <source>
        <dbReference type="ARBA" id="ARBA00004651"/>
    </source>
</evidence>
<dbReference type="InterPro" id="IPR000337">
    <property type="entry name" value="GPCR_3"/>
</dbReference>
<evidence type="ECO:0000256" key="9">
    <source>
        <dbReference type="SAM" id="Phobius"/>
    </source>
</evidence>
<evidence type="ECO:0000256" key="4">
    <source>
        <dbReference type="ARBA" id="ARBA00022989"/>
    </source>
</evidence>
<keyword evidence="5" id="KW-0297">G-protein coupled receptor</keyword>
<evidence type="ECO:0000256" key="8">
    <source>
        <dbReference type="ARBA" id="ARBA00023224"/>
    </source>
</evidence>
<dbReference type="Pfam" id="PF00003">
    <property type="entry name" value="7tm_3"/>
    <property type="match status" value="1"/>
</dbReference>
<dbReference type="AlphaFoldDB" id="A0A653CEA7"/>
<dbReference type="GO" id="GO:0005886">
    <property type="term" value="C:plasma membrane"/>
    <property type="evidence" value="ECO:0007669"/>
    <property type="project" value="UniProtKB-SubCell"/>
</dbReference>
<keyword evidence="7" id="KW-0325">Glycoprotein</keyword>
<feature type="transmembrane region" description="Helical" evidence="9">
    <location>
        <begin position="77"/>
        <end position="97"/>
    </location>
</feature>
<keyword evidence="4 9" id="KW-1133">Transmembrane helix</keyword>
<feature type="transmembrane region" description="Helical" evidence="9">
    <location>
        <begin position="42"/>
        <end position="65"/>
    </location>
</feature>
<feature type="domain" description="G-protein coupled receptors family 3 profile" evidence="10">
    <location>
        <begin position="1"/>
        <end position="123"/>
    </location>
</feature>
<dbReference type="EMBL" id="CAACVG010007586">
    <property type="protein sequence ID" value="VEN46198.1"/>
    <property type="molecule type" value="Genomic_DNA"/>
</dbReference>
<keyword evidence="6 9" id="KW-0472">Membrane</keyword>
<evidence type="ECO:0000256" key="5">
    <source>
        <dbReference type="ARBA" id="ARBA00023040"/>
    </source>
</evidence>
<dbReference type="PROSITE" id="PS50259">
    <property type="entry name" value="G_PROTEIN_RECEP_F3_4"/>
    <property type="match status" value="1"/>
</dbReference>
<comment type="subcellular location">
    <subcellularLocation>
        <location evidence="1">Cell membrane</location>
        <topology evidence="1">Multi-pass membrane protein</topology>
    </subcellularLocation>
</comment>